<evidence type="ECO:0008006" key="8">
    <source>
        <dbReference type="Google" id="ProtNLM"/>
    </source>
</evidence>
<sequence>MIVLVCKVWFSKPQIDAVFAAMTAVKYDDILLVVSETGWPSKGDENETGASLQNAAAYNGNIVKCILTCCGSLLRLNANLTVFLFCSV</sequence>
<evidence type="ECO:0000256" key="2">
    <source>
        <dbReference type="ARBA" id="ARBA00022801"/>
    </source>
</evidence>
<evidence type="ECO:0000313" key="7">
    <source>
        <dbReference type="Proteomes" id="UP001229421"/>
    </source>
</evidence>
<keyword evidence="3 5" id="KW-0326">Glycosidase</keyword>
<protein>
    <recommendedName>
        <fullName evidence="8">Glucan endo-1,3-beta-D-glucosidase</fullName>
    </recommendedName>
</protein>
<proteinExistence type="inferred from homology"/>
<organism evidence="6 7">
    <name type="scientific">Tagetes erecta</name>
    <name type="common">African marigold</name>
    <dbReference type="NCBI Taxonomy" id="13708"/>
    <lineage>
        <taxon>Eukaryota</taxon>
        <taxon>Viridiplantae</taxon>
        <taxon>Streptophyta</taxon>
        <taxon>Embryophyta</taxon>
        <taxon>Tracheophyta</taxon>
        <taxon>Spermatophyta</taxon>
        <taxon>Magnoliopsida</taxon>
        <taxon>eudicotyledons</taxon>
        <taxon>Gunneridae</taxon>
        <taxon>Pentapetalae</taxon>
        <taxon>asterids</taxon>
        <taxon>campanulids</taxon>
        <taxon>Asterales</taxon>
        <taxon>Asteraceae</taxon>
        <taxon>Asteroideae</taxon>
        <taxon>Heliantheae alliance</taxon>
        <taxon>Tageteae</taxon>
        <taxon>Tagetes</taxon>
    </lineage>
</organism>
<comment type="caution">
    <text evidence="6">The sequence shown here is derived from an EMBL/GenBank/DDBJ whole genome shotgun (WGS) entry which is preliminary data.</text>
</comment>
<name>A0AAD8K528_TARER</name>
<dbReference type="EMBL" id="JAUHHV010000008">
    <property type="protein sequence ID" value="KAK1414387.1"/>
    <property type="molecule type" value="Genomic_DNA"/>
</dbReference>
<comment type="similarity">
    <text evidence="1 4">Belongs to the glycosyl hydrolase 17 family.</text>
</comment>
<dbReference type="GO" id="GO:0004553">
    <property type="term" value="F:hydrolase activity, hydrolyzing O-glycosyl compounds"/>
    <property type="evidence" value="ECO:0007669"/>
    <property type="project" value="InterPro"/>
</dbReference>
<dbReference type="PROSITE" id="PS00587">
    <property type="entry name" value="GLYCOSYL_HYDROL_F17"/>
    <property type="match status" value="1"/>
</dbReference>
<dbReference type="PANTHER" id="PTHR32227">
    <property type="entry name" value="GLUCAN ENDO-1,3-BETA-GLUCOSIDASE BG1-RELATED-RELATED"/>
    <property type="match status" value="1"/>
</dbReference>
<dbReference type="GO" id="GO:0005975">
    <property type="term" value="P:carbohydrate metabolic process"/>
    <property type="evidence" value="ECO:0007669"/>
    <property type="project" value="InterPro"/>
</dbReference>
<dbReference type="InterPro" id="IPR044965">
    <property type="entry name" value="Glyco_hydro_17_plant"/>
</dbReference>
<gene>
    <name evidence="6" type="ORF">QVD17_30131</name>
</gene>
<dbReference type="AlphaFoldDB" id="A0AAD8K528"/>
<dbReference type="Pfam" id="PF00332">
    <property type="entry name" value="Glyco_hydro_17"/>
    <property type="match status" value="1"/>
</dbReference>
<keyword evidence="7" id="KW-1185">Reference proteome</keyword>
<evidence type="ECO:0000256" key="4">
    <source>
        <dbReference type="RuleBase" id="RU004335"/>
    </source>
</evidence>
<accession>A0AAD8K528</accession>
<dbReference type="InterPro" id="IPR017853">
    <property type="entry name" value="GH"/>
</dbReference>
<keyword evidence="2 5" id="KW-0378">Hydrolase</keyword>
<evidence type="ECO:0000256" key="1">
    <source>
        <dbReference type="ARBA" id="ARBA00008773"/>
    </source>
</evidence>
<reference evidence="6" key="1">
    <citation type="journal article" date="2023" name="bioRxiv">
        <title>Improved chromosome-level genome assembly for marigold (Tagetes erecta).</title>
        <authorList>
            <person name="Jiang F."/>
            <person name="Yuan L."/>
            <person name="Wang S."/>
            <person name="Wang H."/>
            <person name="Xu D."/>
            <person name="Wang A."/>
            <person name="Fan W."/>
        </authorList>
    </citation>
    <scope>NUCLEOTIDE SEQUENCE</scope>
    <source>
        <strain evidence="6">WSJ</strain>
        <tissue evidence="6">Leaf</tissue>
    </source>
</reference>
<dbReference type="Gene3D" id="3.20.20.80">
    <property type="entry name" value="Glycosidases"/>
    <property type="match status" value="1"/>
</dbReference>
<evidence type="ECO:0000256" key="5">
    <source>
        <dbReference type="RuleBase" id="RU004336"/>
    </source>
</evidence>
<dbReference type="InterPro" id="IPR000490">
    <property type="entry name" value="Glyco_hydro_17"/>
</dbReference>
<evidence type="ECO:0000256" key="3">
    <source>
        <dbReference type="ARBA" id="ARBA00023295"/>
    </source>
</evidence>
<dbReference type="Proteomes" id="UP001229421">
    <property type="component" value="Unassembled WGS sequence"/>
</dbReference>
<dbReference type="SUPFAM" id="SSF51445">
    <property type="entry name" value="(Trans)glycosidases"/>
    <property type="match status" value="1"/>
</dbReference>
<evidence type="ECO:0000313" key="6">
    <source>
        <dbReference type="EMBL" id="KAK1414387.1"/>
    </source>
</evidence>